<feature type="signal peptide" evidence="2">
    <location>
        <begin position="1"/>
        <end position="30"/>
    </location>
</feature>
<dbReference type="Gene3D" id="2.40.160.10">
    <property type="entry name" value="Porin"/>
    <property type="match status" value="1"/>
</dbReference>
<organism evidence="3 4">
    <name type="scientific">Govanella unica</name>
    <dbReference type="NCBI Taxonomy" id="2975056"/>
    <lineage>
        <taxon>Bacteria</taxon>
        <taxon>Pseudomonadati</taxon>
        <taxon>Pseudomonadota</taxon>
        <taxon>Alphaproteobacteria</taxon>
        <taxon>Emcibacterales</taxon>
        <taxon>Govanellaceae</taxon>
        <taxon>Govanella</taxon>
    </lineage>
</organism>
<comment type="caution">
    <text evidence="3">The sequence shown here is derived from an EMBL/GenBank/DDBJ whole genome shotgun (WGS) entry which is preliminary data.</text>
</comment>
<evidence type="ECO:0000256" key="1">
    <source>
        <dbReference type="SAM" id="Coils"/>
    </source>
</evidence>
<dbReference type="EMBL" id="JANWOI010000002">
    <property type="protein sequence ID" value="MDA5193408.1"/>
    <property type="molecule type" value="Genomic_DNA"/>
</dbReference>
<reference evidence="3" key="1">
    <citation type="submission" date="2022-08" db="EMBL/GenBank/DDBJ databases">
        <authorList>
            <person name="Vandamme P."/>
            <person name="Hettiarachchi A."/>
            <person name="Peeters C."/>
            <person name="Cnockaert M."/>
            <person name="Carlier A."/>
        </authorList>
    </citation>
    <scope>NUCLEOTIDE SEQUENCE</scope>
    <source>
        <strain evidence="3">LMG 31809</strain>
    </source>
</reference>
<evidence type="ECO:0000313" key="4">
    <source>
        <dbReference type="Proteomes" id="UP001141619"/>
    </source>
</evidence>
<feature type="coiled-coil region" evidence="1">
    <location>
        <begin position="32"/>
        <end position="66"/>
    </location>
</feature>
<feature type="chain" id="PRO_5040967005" evidence="2">
    <location>
        <begin position="31"/>
        <end position="468"/>
    </location>
</feature>
<dbReference type="InterPro" id="IPR023614">
    <property type="entry name" value="Porin_dom_sf"/>
</dbReference>
<dbReference type="AlphaFoldDB" id="A0A9X3TX81"/>
<proteinExistence type="predicted"/>
<gene>
    <name evidence="3" type="ORF">NYP16_05485</name>
</gene>
<keyword evidence="4" id="KW-1185">Reference proteome</keyword>
<dbReference type="Proteomes" id="UP001141619">
    <property type="component" value="Unassembled WGS sequence"/>
</dbReference>
<sequence>MRRSIYAQKILTHTALAGGLFLALTGGAQADDTALLNRLQVLEDTIKALQSELAAVKAEAQAAHVQAGQAAQAQVASAKTGTKIDFKPSPSFTSEDGSASFKIRGRIQTDAAVYHVREGDTSFANGTDLRALWFGFEGSFANDWSYYAEADFSKGGRSDGAEIDVKNAYIQYRGFKNTKITAGQHKVPLSFEQLTSSGQLTFLERPTPVNAFTDRVTASGDYKLGLSTAYAARNWTVAGGLFGENSSVLGSGRANEGWGVAGRITAAPIQEPGKVLHLGASGSWRKVQSNGSVRFRDRPELAIDSSPTARLIDTGPISADDYVFAGAELGGIWGPITVQSEYLWTRVNQNQPNLSSVSFDGAYVQLSWLLTGERRGYKDGLFARVQPTRDFSLKNGGTGAFELSGRFDTTDLNDANIRGGTEDNYTLGLTWYANSYVKTQVNWVRFDANKAGVVTKGDAVAVRFAIDW</sequence>
<keyword evidence="1" id="KW-0175">Coiled coil</keyword>
<dbReference type="InterPro" id="IPR010870">
    <property type="entry name" value="Porin_O/P"/>
</dbReference>
<evidence type="ECO:0000313" key="3">
    <source>
        <dbReference type="EMBL" id="MDA5193408.1"/>
    </source>
</evidence>
<dbReference type="RefSeq" id="WP_274943110.1">
    <property type="nucleotide sequence ID" value="NZ_JANWOI010000002.1"/>
</dbReference>
<evidence type="ECO:0000256" key="2">
    <source>
        <dbReference type="SAM" id="SignalP"/>
    </source>
</evidence>
<reference evidence="3" key="2">
    <citation type="journal article" date="2023" name="Syst. Appl. Microbiol.">
        <title>Govania unica gen. nov., sp. nov., a rare biosphere bacterium that represents a novel family in the class Alphaproteobacteria.</title>
        <authorList>
            <person name="Vandamme P."/>
            <person name="Peeters C."/>
            <person name="Hettiarachchi A."/>
            <person name="Cnockaert M."/>
            <person name="Carlier A."/>
        </authorList>
    </citation>
    <scope>NUCLEOTIDE SEQUENCE</scope>
    <source>
        <strain evidence="3">LMG 31809</strain>
    </source>
</reference>
<name>A0A9X3TX81_9PROT</name>
<accession>A0A9X3TX81</accession>
<protein>
    <submittedName>
        <fullName evidence="3">OprO/OprP family phosphate-selective porin</fullName>
    </submittedName>
</protein>
<dbReference type="SUPFAM" id="SSF56935">
    <property type="entry name" value="Porins"/>
    <property type="match status" value="1"/>
</dbReference>
<dbReference type="Pfam" id="PF07396">
    <property type="entry name" value="Porin_O_P"/>
    <property type="match status" value="1"/>
</dbReference>
<keyword evidence="2" id="KW-0732">Signal</keyword>